<organism evidence="1 2">
    <name type="scientific">Acaulospora colombiana</name>
    <dbReference type="NCBI Taxonomy" id="27376"/>
    <lineage>
        <taxon>Eukaryota</taxon>
        <taxon>Fungi</taxon>
        <taxon>Fungi incertae sedis</taxon>
        <taxon>Mucoromycota</taxon>
        <taxon>Glomeromycotina</taxon>
        <taxon>Glomeromycetes</taxon>
        <taxon>Diversisporales</taxon>
        <taxon>Acaulosporaceae</taxon>
        <taxon>Acaulospora</taxon>
    </lineage>
</organism>
<proteinExistence type="predicted"/>
<comment type="caution">
    <text evidence="1">The sequence shown here is derived from an EMBL/GenBank/DDBJ whole genome shotgun (WGS) entry which is preliminary data.</text>
</comment>
<accession>A0ACA9L715</accession>
<evidence type="ECO:0000313" key="2">
    <source>
        <dbReference type="Proteomes" id="UP000789525"/>
    </source>
</evidence>
<evidence type="ECO:0000313" key="1">
    <source>
        <dbReference type="EMBL" id="CAG8514340.1"/>
    </source>
</evidence>
<sequence>MVDIFSSDERMPDYTFYRNLWWDKGELSEKAKWEEVTLPYVPAEEIDIEEYERRTENFNIYGCWEWVEGKIVIYEFSSMPHEVGTRDRNRGKGTDASFRPKKPAVTAPNGRSSLAKFGCGSNLCRNIGSKKRCATG</sequence>
<gene>
    <name evidence="1" type="ORF">ACOLOM_LOCUS3362</name>
</gene>
<name>A0ACA9L715_9GLOM</name>
<reference evidence="1" key="1">
    <citation type="submission" date="2021-06" db="EMBL/GenBank/DDBJ databases">
        <authorList>
            <person name="Kallberg Y."/>
            <person name="Tangrot J."/>
            <person name="Rosling A."/>
        </authorList>
    </citation>
    <scope>NUCLEOTIDE SEQUENCE</scope>
    <source>
        <strain evidence="1">CL356</strain>
    </source>
</reference>
<protein>
    <submittedName>
        <fullName evidence="1">3023_t:CDS:1</fullName>
    </submittedName>
</protein>
<dbReference type="Proteomes" id="UP000789525">
    <property type="component" value="Unassembled WGS sequence"/>
</dbReference>
<keyword evidence="2" id="KW-1185">Reference proteome</keyword>
<dbReference type="EMBL" id="CAJVPT010004953">
    <property type="protein sequence ID" value="CAG8514340.1"/>
    <property type="molecule type" value="Genomic_DNA"/>
</dbReference>